<sequence length="177" mass="20197">MGSIEHDLNAVVATATSPDGRIEGRTESLQYRTLRFLHNSYERYYRSRDAELLAHQLGRVATLMAVAYQKARRDVMLAHGFERSSAMRPPFTSRHREYLERGATLAARGSSPGDEIQVTTTGLIAFEVSVAPGLERHDEQAFLRFADQAMNDLHADYQRVHTALRQELYRKYKGRAR</sequence>
<gene>
    <name evidence="1" type="ORF">Aiant_12470</name>
</gene>
<accession>A0ABM7LN00</accession>
<dbReference type="Proteomes" id="UP000676967">
    <property type="component" value="Chromosome"/>
</dbReference>
<evidence type="ECO:0000313" key="1">
    <source>
        <dbReference type="EMBL" id="BCJ40590.1"/>
    </source>
</evidence>
<organism evidence="1 2">
    <name type="scientific">Actinoplanes ianthinogenes</name>
    <dbReference type="NCBI Taxonomy" id="122358"/>
    <lineage>
        <taxon>Bacteria</taxon>
        <taxon>Bacillati</taxon>
        <taxon>Actinomycetota</taxon>
        <taxon>Actinomycetes</taxon>
        <taxon>Micromonosporales</taxon>
        <taxon>Micromonosporaceae</taxon>
        <taxon>Actinoplanes</taxon>
    </lineage>
</organism>
<proteinExistence type="predicted"/>
<dbReference type="RefSeq" id="WP_189335192.1">
    <property type="nucleotide sequence ID" value="NZ_AP023356.1"/>
</dbReference>
<protein>
    <submittedName>
        <fullName evidence="1">Uncharacterized protein</fullName>
    </submittedName>
</protein>
<keyword evidence="2" id="KW-1185">Reference proteome</keyword>
<reference evidence="1 2" key="1">
    <citation type="submission" date="2020-08" db="EMBL/GenBank/DDBJ databases">
        <title>Whole genome shotgun sequence of Actinoplanes ianthinogenes NBRC 13996.</title>
        <authorList>
            <person name="Komaki H."/>
            <person name="Tamura T."/>
        </authorList>
    </citation>
    <scope>NUCLEOTIDE SEQUENCE [LARGE SCALE GENOMIC DNA]</scope>
    <source>
        <strain evidence="1 2">NBRC 13996</strain>
    </source>
</reference>
<name>A0ABM7LN00_9ACTN</name>
<dbReference type="EMBL" id="AP023356">
    <property type="protein sequence ID" value="BCJ40590.1"/>
    <property type="molecule type" value="Genomic_DNA"/>
</dbReference>
<evidence type="ECO:0000313" key="2">
    <source>
        <dbReference type="Proteomes" id="UP000676967"/>
    </source>
</evidence>